<organism evidence="1 2">
    <name type="scientific">Nocardioides aromaticivorans</name>
    <dbReference type="NCBI Taxonomy" id="200618"/>
    <lineage>
        <taxon>Bacteria</taxon>
        <taxon>Bacillati</taxon>
        <taxon>Actinomycetota</taxon>
        <taxon>Actinomycetes</taxon>
        <taxon>Propionibacteriales</taxon>
        <taxon>Nocardioidaceae</taxon>
        <taxon>Nocardioides</taxon>
    </lineage>
</organism>
<sequence length="30" mass="3329">MIMLAAPAVQAGLMTPELRPMRVSFLRGRD</sequence>
<reference evidence="1 2" key="1">
    <citation type="submission" date="2020-07" db="EMBL/GenBank/DDBJ databases">
        <title>Sequencing the genomes of 1000 actinobacteria strains.</title>
        <authorList>
            <person name="Klenk H.-P."/>
        </authorList>
    </citation>
    <scope>NUCLEOTIDE SEQUENCE [LARGE SCALE GENOMIC DNA]</scope>
    <source>
        <strain evidence="1 2">DSM 15131</strain>
    </source>
</reference>
<dbReference type="AlphaFoldDB" id="A0A7Y9ZF30"/>
<dbReference type="EMBL" id="JACBZM010000001">
    <property type="protein sequence ID" value="NYI43836.1"/>
    <property type="molecule type" value="Genomic_DNA"/>
</dbReference>
<protein>
    <submittedName>
        <fullName evidence="1">Uncharacterized protein</fullName>
    </submittedName>
</protein>
<evidence type="ECO:0000313" key="1">
    <source>
        <dbReference type="EMBL" id="NYI43836.1"/>
    </source>
</evidence>
<evidence type="ECO:0000313" key="2">
    <source>
        <dbReference type="Proteomes" id="UP000562045"/>
    </source>
</evidence>
<name>A0A7Y9ZF30_9ACTN</name>
<comment type="caution">
    <text evidence="1">The sequence shown here is derived from an EMBL/GenBank/DDBJ whole genome shotgun (WGS) entry which is preliminary data.</text>
</comment>
<proteinExistence type="predicted"/>
<gene>
    <name evidence="1" type="ORF">BJ993_000916</name>
</gene>
<accession>A0A7Y9ZF30</accession>
<dbReference type="Proteomes" id="UP000562045">
    <property type="component" value="Unassembled WGS sequence"/>
</dbReference>